<dbReference type="InParanoid" id="W2SAS9"/>
<dbReference type="eggNOG" id="KOG1515">
    <property type="taxonomic scope" value="Eukaryota"/>
</dbReference>
<dbReference type="STRING" id="1220924.W2SAS9"/>
<dbReference type="AlphaFoldDB" id="W2SAS9"/>
<dbReference type="PANTHER" id="PTHR48081:SF8">
    <property type="entry name" value="ALPHA_BETA HYDROLASE FOLD-3 DOMAIN-CONTAINING PROTEIN-RELATED"/>
    <property type="match status" value="1"/>
</dbReference>
<evidence type="ECO:0000313" key="4">
    <source>
        <dbReference type="Proteomes" id="UP000030752"/>
    </source>
</evidence>
<sequence length="322" mass="35082">MPLAFDPAWLPALEPLLPILTARPVPKIHDVQTRRDNLAVLGELNSKLPDPGNLVQERLTFTSYDGASVDILYSHRVPLSMDAPTAAIVHAHGGGYIAGSVDMFAKNIALWAAEHGVPTFSVNYRKAPEHPHPTPVEDYYAGLKFVQTNASRFNIDPARIAVFGESAGGGLAAAAALLARDRQLDPPIAKQVLVYPMLDDRNLTPIPGIEPFAVWNCESNIMGWTALLGADKAGKEDADVSPYAAPARARSLEGLPRTYMDCGELDIFKSEDLEYVSRLARANVSVEFHLYPGVPHVFEALAPEIWASKAARANRIRALQDF</sequence>
<gene>
    <name evidence="3" type="ORF">HMPREF1541_09885</name>
</gene>
<evidence type="ECO:0000259" key="2">
    <source>
        <dbReference type="Pfam" id="PF07859"/>
    </source>
</evidence>
<evidence type="ECO:0000313" key="3">
    <source>
        <dbReference type="EMBL" id="ETN45009.1"/>
    </source>
</evidence>
<dbReference type="RefSeq" id="XP_008712779.1">
    <property type="nucleotide sequence ID" value="XM_008714557.1"/>
</dbReference>
<keyword evidence="1" id="KW-0378">Hydrolase</keyword>
<organism evidence="3 4">
    <name type="scientific">Cyphellophora europaea (strain CBS 101466)</name>
    <name type="common">Phialophora europaea</name>
    <dbReference type="NCBI Taxonomy" id="1220924"/>
    <lineage>
        <taxon>Eukaryota</taxon>
        <taxon>Fungi</taxon>
        <taxon>Dikarya</taxon>
        <taxon>Ascomycota</taxon>
        <taxon>Pezizomycotina</taxon>
        <taxon>Eurotiomycetes</taxon>
        <taxon>Chaetothyriomycetidae</taxon>
        <taxon>Chaetothyriales</taxon>
        <taxon>Cyphellophoraceae</taxon>
        <taxon>Cyphellophora</taxon>
    </lineage>
</organism>
<dbReference type="GeneID" id="19977224"/>
<reference evidence="3 4" key="1">
    <citation type="submission" date="2013-03" db="EMBL/GenBank/DDBJ databases">
        <title>The Genome Sequence of Phialophora europaea CBS 101466.</title>
        <authorList>
            <consortium name="The Broad Institute Genomics Platform"/>
            <person name="Cuomo C."/>
            <person name="de Hoog S."/>
            <person name="Gorbushina A."/>
            <person name="Walker B."/>
            <person name="Young S.K."/>
            <person name="Zeng Q."/>
            <person name="Gargeya S."/>
            <person name="Fitzgerald M."/>
            <person name="Haas B."/>
            <person name="Abouelleil A."/>
            <person name="Allen A.W."/>
            <person name="Alvarado L."/>
            <person name="Arachchi H.M."/>
            <person name="Berlin A.M."/>
            <person name="Chapman S.B."/>
            <person name="Gainer-Dewar J."/>
            <person name="Goldberg J."/>
            <person name="Griggs A."/>
            <person name="Gujja S."/>
            <person name="Hansen M."/>
            <person name="Howarth C."/>
            <person name="Imamovic A."/>
            <person name="Ireland A."/>
            <person name="Larimer J."/>
            <person name="McCowan C."/>
            <person name="Murphy C."/>
            <person name="Pearson M."/>
            <person name="Poon T.W."/>
            <person name="Priest M."/>
            <person name="Roberts A."/>
            <person name="Saif S."/>
            <person name="Shea T."/>
            <person name="Sisk P."/>
            <person name="Sykes S."/>
            <person name="Wortman J."/>
            <person name="Nusbaum C."/>
            <person name="Birren B."/>
        </authorList>
    </citation>
    <scope>NUCLEOTIDE SEQUENCE [LARGE SCALE GENOMIC DNA]</scope>
    <source>
        <strain evidence="3 4">CBS 101466</strain>
    </source>
</reference>
<name>W2SAS9_CYPE1</name>
<dbReference type="EMBL" id="KB822713">
    <property type="protein sequence ID" value="ETN45009.1"/>
    <property type="molecule type" value="Genomic_DNA"/>
</dbReference>
<dbReference type="Gene3D" id="3.40.50.1820">
    <property type="entry name" value="alpha/beta hydrolase"/>
    <property type="match status" value="1"/>
</dbReference>
<dbReference type="VEuPathDB" id="FungiDB:HMPREF1541_09885"/>
<protein>
    <recommendedName>
        <fullName evidence="2">Alpha/beta hydrolase fold-3 domain-containing protein</fullName>
    </recommendedName>
</protein>
<dbReference type="SUPFAM" id="SSF53474">
    <property type="entry name" value="alpha/beta-Hydrolases"/>
    <property type="match status" value="1"/>
</dbReference>
<dbReference type="InterPro" id="IPR029058">
    <property type="entry name" value="AB_hydrolase_fold"/>
</dbReference>
<dbReference type="Pfam" id="PF07859">
    <property type="entry name" value="Abhydrolase_3"/>
    <property type="match status" value="1"/>
</dbReference>
<dbReference type="PANTHER" id="PTHR48081">
    <property type="entry name" value="AB HYDROLASE SUPERFAMILY PROTEIN C4A8.06C"/>
    <property type="match status" value="1"/>
</dbReference>
<dbReference type="OrthoDB" id="433474at2759"/>
<dbReference type="Proteomes" id="UP000030752">
    <property type="component" value="Unassembled WGS sequence"/>
</dbReference>
<accession>W2SAS9</accession>
<feature type="domain" description="Alpha/beta hydrolase fold-3" evidence="2">
    <location>
        <begin position="88"/>
        <end position="298"/>
    </location>
</feature>
<proteinExistence type="predicted"/>
<dbReference type="InterPro" id="IPR013094">
    <property type="entry name" value="AB_hydrolase_3"/>
</dbReference>
<keyword evidence="4" id="KW-1185">Reference proteome</keyword>
<dbReference type="InterPro" id="IPR050300">
    <property type="entry name" value="GDXG_lipolytic_enzyme"/>
</dbReference>
<evidence type="ECO:0000256" key="1">
    <source>
        <dbReference type="ARBA" id="ARBA00022801"/>
    </source>
</evidence>
<dbReference type="GO" id="GO:0016787">
    <property type="term" value="F:hydrolase activity"/>
    <property type="evidence" value="ECO:0007669"/>
    <property type="project" value="UniProtKB-KW"/>
</dbReference>
<dbReference type="HOGENOM" id="CLU_012494_6_1_1"/>